<accession>A0A4U0VMU7</accession>
<protein>
    <submittedName>
        <fullName evidence="2">Uncharacterized protein</fullName>
    </submittedName>
</protein>
<dbReference type="AlphaFoldDB" id="A0A4U0VMU7"/>
<sequence>MHGKTGRNGALQPAKMGRLGKELEEERCAAEERIAADRYEAAKEEERIRAGRLEAYNARASRELNKLTGYARWPRGPTYRSTSFETRTVVLNRLVAMAGLARPPVPVQHYVPAPLPPLSGAAFWARLPK</sequence>
<organism evidence="2 3">
    <name type="scientific">Cryomyces minteri</name>
    <dbReference type="NCBI Taxonomy" id="331657"/>
    <lineage>
        <taxon>Eukaryota</taxon>
        <taxon>Fungi</taxon>
        <taxon>Dikarya</taxon>
        <taxon>Ascomycota</taxon>
        <taxon>Pezizomycotina</taxon>
        <taxon>Dothideomycetes</taxon>
        <taxon>Dothideomycetes incertae sedis</taxon>
        <taxon>Cryomyces</taxon>
    </lineage>
</organism>
<reference evidence="2 3" key="1">
    <citation type="submission" date="2017-03" db="EMBL/GenBank/DDBJ databases">
        <title>Genomes of endolithic fungi from Antarctica.</title>
        <authorList>
            <person name="Coleine C."/>
            <person name="Masonjones S."/>
            <person name="Stajich J.E."/>
        </authorList>
    </citation>
    <scope>NUCLEOTIDE SEQUENCE [LARGE SCALE GENOMIC DNA]</scope>
    <source>
        <strain evidence="2 3">CCFEE 5187</strain>
    </source>
</reference>
<comment type="caution">
    <text evidence="2">The sequence shown here is derived from an EMBL/GenBank/DDBJ whole genome shotgun (WGS) entry which is preliminary data.</text>
</comment>
<evidence type="ECO:0000313" key="3">
    <source>
        <dbReference type="Proteomes" id="UP000308768"/>
    </source>
</evidence>
<gene>
    <name evidence="2" type="ORF">B0A49_12874</name>
</gene>
<dbReference type="Proteomes" id="UP000308768">
    <property type="component" value="Unassembled WGS sequence"/>
</dbReference>
<proteinExistence type="predicted"/>
<dbReference type="EMBL" id="NAJN01002612">
    <property type="protein sequence ID" value="TKA50543.1"/>
    <property type="molecule type" value="Genomic_DNA"/>
</dbReference>
<keyword evidence="3" id="KW-1185">Reference proteome</keyword>
<evidence type="ECO:0000256" key="1">
    <source>
        <dbReference type="SAM" id="MobiDB-lite"/>
    </source>
</evidence>
<feature type="region of interest" description="Disordered" evidence="1">
    <location>
        <begin position="1"/>
        <end position="23"/>
    </location>
</feature>
<name>A0A4U0VMU7_9PEZI</name>
<evidence type="ECO:0000313" key="2">
    <source>
        <dbReference type="EMBL" id="TKA50543.1"/>
    </source>
</evidence>